<dbReference type="GO" id="GO:0009401">
    <property type="term" value="P:phosphoenolpyruvate-dependent sugar phosphotransferase system"/>
    <property type="evidence" value="ECO:0007669"/>
    <property type="project" value="UniProtKB-KW"/>
</dbReference>
<sequence length="90" mass="9061">MTASRTVTVASSHGLHARPAQLFVQAAQEAGIPVTIAKGEKSVDAASILGVLSLGVDHGDEVVLTAEGEGADDVLDALTALLSTDHDEAA</sequence>
<dbReference type="SUPFAM" id="SSF55594">
    <property type="entry name" value="HPr-like"/>
    <property type="match status" value="1"/>
</dbReference>
<dbReference type="PANTHER" id="PTHR33705:SF2">
    <property type="entry name" value="PHOSPHOCARRIER PROTEIN NPR"/>
    <property type="match status" value="1"/>
</dbReference>
<evidence type="ECO:0000256" key="2">
    <source>
        <dbReference type="ARBA" id="ARBA00022490"/>
    </source>
</evidence>
<organism evidence="5 6">
    <name type="scientific">Sediminivirga luteola</name>
    <dbReference type="NCBI Taxonomy" id="1774748"/>
    <lineage>
        <taxon>Bacteria</taxon>
        <taxon>Bacillati</taxon>
        <taxon>Actinomycetota</taxon>
        <taxon>Actinomycetes</taxon>
        <taxon>Micrococcales</taxon>
        <taxon>Brevibacteriaceae</taxon>
        <taxon>Sediminivirga</taxon>
    </lineage>
</organism>
<dbReference type="InterPro" id="IPR050399">
    <property type="entry name" value="HPr"/>
</dbReference>
<dbReference type="CDD" id="cd00367">
    <property type="entry name" value="PTS-HPr_like"/>
    <property type="match status" value="1"/>
</dbReference>
<dbReference type="PROSITE" id="PS51350">
    <property type="entry name" value="PTS_HPR_DOM"/>
    <property type="match status" value="1"/>
</dbReference>
<evidence type="ECO:0000259" key="4">
    <source>
        <dbReference type="PROSITE" id="PS51350"/>
    </source>
</evidence>
<evidence type="ECO:0000256" key="1">
    <source>
        <dbReference type="ARBA" id="ARBA00004496"/>
    </source>
</evidence>
<dbReference type="InterPro" id="IPR035895">
    <property type="entry name" value="HPr-like_sf"/>
</dbReference>
<evidence type="ECO:0000313" key="5">
    <source>
        <dbReference type="EMBL" id="GGA12282.1"/>
    </source>
</evidence>
<name>A0A8J2TXM3_9MICO</name>
<dbReference type="Gene3D" id="3.30.1340.10">
    <property type="entry name" value="HPr-like"/>
    <property type="match status" value="1"/>
</dbReference>
<evidence type="ECO:0000313" key="6">
    <source>
        <dbReference type="Proteomes" id="UP000616114"/>
    </source>
</evidence>
<keyword evidence="3" id="KW-0598">Phosphotransferase system</keyword>
<keyword evidence="2" id="KW-0963">Cytoplasm</keyword>
<comment type="subcellular location">
    <subcellularLocation>
        <location evidence="1">Cytoplasm</location>
    </subcellularLocation>
</comment>
<comment type="caution">
    <text evidence="5">The sequence shown here is derived from an EMBL/GenBank/DDBJ whole genome shotgun (WGS) entry which is preliminary data.</text>
</comment>
<dbReference type="Proteomes" id="UP000616114">
    <property type="component" value="Unassembled WGS sequence"/>
</dbReference>
<dbReference type="PANTHER" id="PTHR33705">
    <property type="entry name" value="PHOSPHOCARRIER PROTEIN HPR"/>
    <property type="match status" value="1"/>
</dbReference>
<reference evidence="5" key="2">
    <citation type="submission" date="2020-09" db="EMBL/GenBank/DDBJ databases">
        <authorList>
            <person name="Sun Q."/>
            <person name="Zhou Y."/>
        </authorList>
    </citation>
    <scope>NUCLEOTIDE SEQUENCE</scope>
    <source>
        <strain evidence="5">CGMCC 1.12785</strain>
    </source>
</reference>
<protein>
    <submittedName>
        <fullName evidence="5">Phosphotransferase</fullName>
    </submittedName>
</protein>
<dbReference type="Pfam" id="PF00381">
    <property type="entry name" value="PTS-HPr"/>
    <property type="match status" value="1"/>
</dbReference>
<dbReference type="PRINTS" id="PR00107">
    <property type="entry name" value="PHOSPHOCPHPR"/>
</dbReference>
<dbReference type="AlphaFoldDB" id="A0A8J2TXM3"/>
<keyword evidence="6" id="KW-1185">Reference proteome</keyword>
<proteinExistence type="predicted"/>
<accession>A0A8J2TXM3</accession>
<reference evidence="5" key="1">
    <citation type="journal article" date="2014" name="Int. J. Syst. Evol. Microbiol.">
        <title>Complete genome sequence of Corynebacterium casei LMG S-19264T (=DSM 44701T), isolated from a smear-ripened cheese.</title>
        <authorList>
            <consortium name="US DOE Joint Genome Institute (JGI-PGF)"/>
            <person name="Walter F."/>
            <person name="Albersmeier A."/>
            <person name="Kalinowski J."/>
            <person name="Ruckert C."/>
        </authorList>
    </citation>
    <scope>NUCLEOTIDE SEQUENCE</scope>
    <source>
        <strain evidence="5">CGMCC 1.12785</strain>
    </source>
</reference>
<dbReference type="InterPro" id="IPR000032">
    <property type="entry name" value="HPr-like"/>
</dbReference>
<dbReference type="GO" id="GO:0005737">
    <property type="term" value="C:cytoplasm"/>
    <property type="evidence" value="ECO:0007669"/>
    <property type="project" value="UniProtKB-SubCell"/>
</dbReference>
<dbReference type="EMBL" id="BMFY01000005">
    <property type="protein sequence ID" value="GGA12282.1"/>
    <property type="molecule type" value="Genomic_DNA"/>
</dbReference>
<dbReference type="NCBIfam" id="TIGR01003">
    <property type="entry name" value="PTS_HPr_family"/>
    <property type="match status" value="1"/>
</dbReference>
<gene>
    <name evidence="5" type="ORF">GCM10011333_13900</name>
</gene>
<feature type="domain" description="HPr" evidence="4">
    <location>
        <begin position="2"/>
        <end position="89"/>
    </location>
</feature>
<evidence type="ECO:0000256" key="3">
    <source>
        <dbReference type="ARBA" id="ARBA00022683"/>
    </source>
</evidence>
<dbReference type="RefSeq" id="WP_188550213.1">
    <property type="nucleotide sequence ID" value="NZ_BMFY01000005.1"/>
</dbReference>